<dbReference type="GO" id="GO:0005886">
    <property type="term" value="C:plasma membrane"/>
    <property type="evidence" value="ECO:0007669"/>
    <property type="project" value="TreeGrafter"/>
</dbReference>
<dbReference type="PANTHER" id="PTHR21068:SF47">
    <property type="entry name" value="SENESCENCE_SPARTIN-ASSOCIATED-RELATED"/>
    <property type="match status" value="1"/>
</dbReference>
<sequence length="82" mass="9213">TEEEILVKIPGAILNLIDKEYSVELASGDFTVVRLHQGENSIAVYARIADEIQWPLAKDETAVKVDDSHYFFSFRAPKDSDS</sequence>
<reference evidence="1 2" key="1">
    <citation type="journal article" date="2018" name="Front. Plant Sci.">
        <title>Red Clover (Trifolium pratense) and Zigzag Clover (T. medium) - A Picture of Genomic Similarities and Differences.</title>
        <authorList>
            <person name="Dluhosova J."/>
            <person name="Istvanek J."/>
            <person name="Nedelnik J."/>
            <person name="Repkova J."/>
        </authorList>
    </citation>
    <scope>NUCLEOTIDE SEQUENCE [LARGE SCALE GENOMIC DNA]</scope>
    <source>
        <strain evidence="2">cv. 10/8</strain>
        <tissue evidence="1">Leaf</tissue>
    </source>
</reference>
<dbReference type="InterPro" id="IPR045036">
    <property type="entry name" value="Spartin-like"/>
</dbReference>
<dbReference type="PANTHER" id="PTHR21068">
    <property type="entry name" value="SPARTIN"/>
    <property type="match status" value="1"/>
</dbReference>
<keyword evidence="2" id="KW-1185">Reference proteome</keyword>
<protein>
    <submittedName>
        <fullName evidence="1">Senescence/dehydration-associated-like protein</fullName>
    </submittedName>
</protein>
<accession>A0A392UAG8</accession>
<comment type="caution">
    <text evidence="1">The sequence shown here is derived from an EMBL/GenBank/DDBJ whole genome shotgun (WGS) entry which is preliminary data.</text>
</comment>
<evidence type="ECO:0000313" key="1">
    <source>
        <dbReference type="EMBL" id="MCI69376.1"/>
    </source>
</evidence>
<organism evidence="1 2">
    <name type="scientific">Trifolium medium</name>
    <dbReference type="NCBI Taxonomy" id="97028"/>
    <lineage>
        <taxon>Eukaryota</taxon>
        <taxon>Viridiplantae</taxon>
        <taxon>Streptophyta</taxon>
        <taxon>Embryophyta</taxon>
        <taxon>Tracheophyta</taxon>
        <taxon>Spermatophyta</taxon>
        <taxon>Magnoliopsida</taxon>
        <taxon>eudicotyledons</taxon>
        <taxon>Gunneridae</taxon>
        <taxon>Pentapetalae</taxon>
        <taxon>rosids</taxon>
        <taxon>fabids</taxon>
        <taxon>Fabales</taxon>
        <taxon>Fabaceae</taxon>
        <taxon>Papilionoideae</taxon>
        <taxon>50 kb inversion clade</taxon>
        <taxon>NPAAA clade</taxon>
        <taxon>Hologalegina</taxon>
        <taxon>IRL clade</taxon>
        <taxon>Trifolieae</taxon>
        <taxon>Trifolium</taxon>
    </lineage>
</organism>
<proteinExistence type="predicted"/>
<dbReference type="Proteomes" id="UP000265520">
    <property type="component" value="Unassembled WGS sequence"/>
</dbReference>
<feature type="non-terminal residue" evidence="1">
    <location>
        <position position="82"/>
    </location>
</feature>
<dbReference type="EMBL" id="LXQA010754748">
    <property type="protein sequence ID" value="MCI69376.1"/>
    <property type="molecule type" value="Genomic_DNA"/>
</dbReference>
<dbReference type="AlphaFoldDB" id="A0A392UAG8"/>
<evidence type="ECO:0000313" key="2">
    <source>
        <dbReference type="Proteomes" id="UP000265520"/>
    </source>
</evidence>
<feature type="non-terminal residue" evidence="1">
    <location>
        <position position="1"/>
    </location>
</feature>
<name>A0A392UAG8_9FABA</name>